<evidence type="ECO:0000313" key="7">
    <source>
        <dbReference type="WBParaSite" id="ECPE_0000661501-mRNA-1"/>
    </source>
</evidence>
<evidence type="ECO:0000256" key="3">
    <source>
        <dbReference type="SAM" id="MobiDB-lite"/>
    </source>
</evidence>
<evidence type="ECO:0000256" key="4">
    <source>
        <dbReference type="SAM" id="Phobius"/>
    </source>
</evidence>
<dbReference type="InterPro" id="IPR002172">
    <property type="entry name" value="LDrepeatLR_classA_rpt"/>
</dbReference>
<dbReference type="InterPro" id="IPR036055">
    <property type="entry name" value="LDL_receptor-like_sf"/>
</dbReference>
<feature type="compositionally biased region" description="Low complexity" evidence="3">
    <location>
        <begin position="686"/>
        <end position="700"/>
    </location>
</feature>
<feature type="compositionally biased region" description="Polar residues" evidence="3">
    <location>
        <begin position="670"/>
        <end position="683"/>
    </location>
</feature>
<feature type="compositionally biased region" description="Low complexity" evidence="3">
    <location>
        <begin position="623"/>
        <end position="633"/>
    </location>
</feature>
<feature type="region of interest" description="Disordered" evidence="3">
    <location>
        <begin position="564"/>
        <end position="583"/>
    </location>
</feature>
<dbReference type="WBParaSite" id="ECPE_0000661501-mRNA-1">
    <property type="protein sequence ID" value="ECPE_0000661501-mRNA-1"/>
    <property type="gene ID" value="ECPE_0000661501"/>
</dbReference>
<evidence type="ECO:0000256" key="1">
    <source>
        <dbReference type="ARBA" id="ARBA00023157"/>
    </source>
</evidence>
<name>A0A183AI17_9TREM</name>
<dbReference type="Gene3D" id="4.10.400.10">
    <property type="entry name" value="Low-density Lipoprotein Receptor"/>
    <property type="match status" value="1"/>
</dbReference>
<feature type="region of interest" description="Disordered" evidence="3">
    <location>
        <begin position="662"/>
        <end position="719"/>
    </location>
</feature>
<feature type="transmembrane region" description="Helical" evidence="4">
    <location>
        <begin position="107"/>
        <end position="127"/>
    </location>
</feature>
<dbReference type="EMBL" id="UZAN01043617">
    <property type="protein sequence ID" value="VDP78806.1"/>
    <property type="molecule type" value="Genomic_DNA"/>
</dbReference>
<gene>
    <name evidence="5" type="ORF">ECPE_LOCUS6602</name>
</gene>
<keyword evidence="6" id="KW-1185">Reference proteome</keyword>
<feature type="disulfide bond" evidence="2">
    <location>
        <begin position="29"/>
        <end position="47"/>
    </location>
</feature>
<keyword evidence="1 2" id="KW-1015">Disulfide bond</keyword>
<evidence type="ECO:0000313" key="5">
    <source>
        <dbReference type="EMBL" id="VDP78806.1"/>
    </source>
</evidence>
<reference evidence="7" key="1">
    <citation type="submission" date="2016-06" db="UniProtKB">
        <authorList>
            <consortium name="WormBaseParasite"/>
        </authorList>
    </citation>
    <scope>IDENTIFICATION</scope>
</reference>
<organism evidence="7">
    <name type="scientific">Echinostoma caproni</name>
    <dbReference type="NCBI Taxonomy" id="27848"/>
    <lineage>
        <taxon>Eukaryota</taxon>
        <taxon>Metazoa</taxon>
        <taxon>Spiralia</taxon>
        <taxon>Lophotrochozoa</taxon>
        <taxon>Platyhelminthes</taxon>
        <taxon>Trematoda</taxon>
        <taxon>Digenea</taxon>
        <taxon>Plagiorchiida</taxon>
        <taxon>Echinostomata</taxon>
        <taxon>Echinostomatoidea</taxon>
        <taxon>Echinostomatidae</taxon>
        <taxon>Echinostoma</taxon>
    </lineage>
</organism>
<reference evidence="5 6" key="2">
    <citation type="submission" date="2018-11" db="EMBL/GenBank/DDBJ databases">
        <authorList>
            <consortium name="Pathogen Informatics"/>
        </authorList>
    </citation>
    <scope>NUCLEOTIDE SEQUENCE [LARGE SCALE GENOMIC DNA]</scope>
    <source>
        <strain evidence="5 6">Egypt</strain>
    </source>
</reference>
<evidence type="ECO:0000313" key="6">
    <source>
        <dbReference type="Proteomes" id="UP000272942"/>
    </source>
</evidence>
<dbReference type="SMART" id="SM00192">
    <property type="entry name" value="LDLa"/>
    <property type="match status" value="1"/>
</dbReference>
<comment type="caution">
    <text evidence="2">Lacks conserved residue(s) required for the propagation of feature annotation.</text>
</comment>
<feature type="compositionally biased region" description="Pro residues" evidence="3">
    <location>
        <begin position="804"/>
        <end position="817"/>
    </location>
</feature>
<feature type="compositionally biased region" description="Polar residues" evidence="3">
    <location>
        <begin position="137"/>
        <end position="146"/>
    </location>
</feature>
<evidence type="ECO:0000256" key="2">
    <source>
        <dbReference type="PROSITE-ProRule" id="PRU00124"/>
    </source>
</evidence>
<feature type="compositionally biased region" description="Polar residues" evidence="3">
    <location>
        <begin position="340"/>
        <end position="349"/>
    </location>
</feature>
<sequence>MPEFEFQISVLEKTVRSRPNPCSENWVACDRETCIPQRMWCDGISNCPQRQDEGQHCTAASLDPNAIGPDGRRIADQGKSSYELRKEQEAREAEAARLAAQKLHLSILGSLGLLLTIVTVTCVVMAIRRRKRTQLRVQASKTTTDHPITPAVPPTEPKPVRLNHIMSSGTLLLEKPTTPIAAERRRDGRTRPVFTLTKSNSIPEQDGMIGSNRGAEVTATAVGDTAWNSTDSMNAPLLWYKQAPVASGKGKSQTVHHTPPIGGAQWNHTVPSNLVFHDTGEYRPSAERETSTPRSGGRSPMKQSGRTGSHGRTGAAPGPSPTHSTRLGHTGRTGSGRITAVNSYPVKTSETPRKMGGSSSPRDESHWISGTRVNPITGVEPGAFSRKFRPDTKLDSQLRPDIRMIQQSSADQHLPSCRLISRTQSWGGGLRLAGTEPFCDGEWEVTHSNDNHQIPDLAIPSEITGYRKSGLTGAQTRLIDERLVPCVMDTGRQFRGVPVYRCREMESPVITSVPGRPFPSQRTAIHVSMPNVNGVFSARGPATIMPSWDDRSGVRLTAISSKRDFKPPSAKRPRIASSRPETREMEQWIATSYGTDTEDDFSAGAVMLEECTTVPSDPMKPPSATASSSSTTTHGSQAMAAELITLRSIKGEAQNARLIIQPPGTRRTDGTGSHMSPYLSNGAQGLPVLSSPQTSSVSEVSTDDGSLEPSNGQGIDHSESEGLYHISKNSQQGYSTDSERSSPQVILFPAPELPLDPTSLAYRPVIRRVGGGSPLDTSKPTGTPVYRTITDTGRPVPSHHYHHPQPPPTQPPAPAPQPRTSRAPSGSSVDREPMKSYVYEYEA</sequence>
<feature type="disulfide bond" evidence="2">
    <location>
        <begin position="22"/>
        <end position="34"/>
    </location>
</feature>
<feature type="region of interest" description="Disordered" evidence="3">
    <location>
        <begin position="137"/>
        <end position="158"/>
    </location>
</feature>
<dbReference type="OrthoDB" id="9971251at2759"/>
<keyword evidence="4" id="KW-0472">Membrane</keyword>
<dbReference type="SUPFAM" id="SSF57424">
    <property type="entry name" value="LDL receptor-like module"/>
    <property type="match status" value="1"/>
</dbReference>
<dbReference type="CDD" id="cd00112">
    <property type="entry name" value="LDLa"/>
    <property type="match status" value="1"/>
</dbReference>
<accession>A0A183AI17</accession>
<dbReference type="PROSITE" id="PS50068">
    <property type="entry name" value="LDLRA_2"/>
    <property type="match status" value="1"/>
</dbReference>
<feature type="region of interest" description="Disordered" evidence="3">
    <location>
        <begin position="613"/>
        <end position="636"/>
    </location>
</feature>
<keyword evidence="4" id="KW-0812">Transmembrane</keyword>
<dbReference type="AlphaFoldDB" id="A0A183AI17"/>
<proteinExistence type="predicted"/>
<feature type="compositionally biased region" description="Basic and acidic residues" evidence="3">
    <location>
        <begin position="278"/>
        <end position="291"/>
    </location>
</feature>
<keyword evidence="4" id="KW-1133">Transmembrane helix</keyword>
<protein>
    <submittedName>
        <fullName evidence="7">Sushi domain-containing protein</fullName>
    </submittedName>
</protein>
<dbReference type="Proteomes" id="UP000272942">
    <property type="component" value="Unassembled WGS sequence"/>
</dbReference>
<feature type="region of interest" description="Disordered" evidence="3">
    <location>
        <begin position="275"/>
        <end position="388"/>
    </location>
</feature>
<feature type="region of interest" description="Disordered" evidence="3">
    <location>
        <begin position="768"/>
        <end position="843"/>
    </location>
</feature>
<feature type="region of interest" description="Disordered" evidence="3">
    <location>
        <begin position="249"/>
        <end position="268"/>
    </location>
</feature>